<evidence type="ECO:0000313" key="1">
    <source>
        <dbReference type="EMBL" id="CAM77578.1"/>
    </source>
</evidence>
<organism evidence="1">
    <name type="scientific">Magnetospirillum gryphiswaldense</name>
    <dbReference type="NCBI Taxonomy" id="55518"/>
    <lineage>
        <taxon>Bacteria</taxon>
        <taxon>Pseudomonadati</taxon>
        <taxon>Pseudomonadota</taxon>
        <taxon>Alphaproteobacteria</taxon>
        <taxon>Rhodospirillales</taxon>
        <taxon>Rhodospirillaceae</taxon>
        <taxon>Magnetospirillum</taxon>
    </lineage>
</organism>
<reference evidence="1" key="1">
    <citation type="journal article" date="2007" name="J. Bacteriol.">
        <title>Comparative genome analysis of four magnetotactic bacteria reveals a complex set of group-specific genes implicated in magnetosome biomineralization and function.</title>
        <authorList>
            <person name="Richter M."/>
            <person name="Kube M."/>
            <person name="Bazylinski D.A."/>
            <person name="Lombardot T."/>
            <person name="Gloeckner F.O."/>
            <person name="Reinhardt R."/>
            <person name="Schueler D."/>
        </authorList>
    </citation>
    <scope>NUCLEOTIDE SEQUENCE</scope>
    <source>
        <strain evidence="1">MSR-1</strain>
    </source>
</reference>
<dbReference type="AlphaFoldDB" id="A4U3X1"/>
<proteinExistence type="predicted"/>
<protein>
    <submittedName>
        <fullName evidence="1">Uncharacterized protein</fullName>
    </submittedName>
</protein>
<name>A4U3X1_9PROT</name>
<dbReference type="EMBL" id="CU459003">
    <property type="protein sequence ID" value="CAM77578.1"/>
    <property type="molecule type" value="Genomic_DNA"/>
</dbReference>
<accession>A4U3X1</accession>
<gene>
    <name evidence="1" type="ORF">MGR_1509</name>
</gene>
<sequence>MENVAILLGRRIEVLHMNFTFMEQFVDIVRA</sequence>